<proteinExistence type="predicted"/>
<keyword evidence="3" id="KW-1185">Reference proteome</keyword>
<dbReference type="Proteomes" id="UP000681414">
    <property type="component" value="Unassembled WGS sequence"/>
</dbReference>
<evidence type="ECO:0000313" key="2">
    <source>
        <dbReference type="EMBL" id="MBS4195743.1"/>
    </source>
</evidence>
<evidence type="ECO:0000313" key="3">
    <source>
        <dbReference type="Proteomes" id="UP000681414"/>
    </source>
</evidence>
<gene>
    <name evidence="2" type="ORF">KHA97_11800</name>
</gene>
<dbReference type="Pfam" id="PF01832">
    <property type="entry name" value="Glucosaminidase"/>
    <property type="match status" value="1"/>
</dbReference>
<reference evidence="2 3" key="1">
    <citation type="submission" date="2021-05" db="EMBL/GenBank/DDBJ databases">
        <title>Novel Bacillus species.</title>
        <authorList>
            <person name="Liu G."/>
        </authorList>
    </citation>
    <scope>NUCLEOTIDE SEQUENCE [LARGE SCALE GENOMIC DNA]</scope>
    <source>
        <strain evidence="3">FJAT-49780</strain>
    </source>
</reference>
<dbReference type="EMBL" id="JAGYPG010000002">
    <property type="protein sequence ID" value="MBS4195743.1"/>
    <property type="molecule type" value="Genomic_DNA"/>
</dbReference>
<comment type="caution">
    <text evidence="2">The sequence shown here is derived from an EMBL/GenBank/DDBJ whole genome shotgun (WGS) entry which is preliminary data.</text>
</comment>
<feature type="domain" description="Mannosyl-glycoprotein endo-beta-N-acetylglucosamidase-like" evidence="1">
    <location>
        <begin position="34"/>
        <end position="109"/>
    </location>
</feature>
<accession>A0A942TDK9</accession>
<organism evidence="2 3">
    <name type="scientific">Lederbergia citri</name>
    <dbReference type="NCBI Taxonomy" id="2833580"/>
    <lineage>
        <taxon>Bacteria</taxon>
        <taxon>Bacillati</taxon>
        <taxon>Bacillota</taxon>
        <taxon>Bacilli</taxon>
        <taxon>Bacillales</taxon>
        <taxon>Bacillaceae</taxon>
        <taxon>Lederbergia</taxon>
    </lineage>
</organism>
<dbReference type="GO" id="GO:0004040">
    <property type="term" value="F:amidase activity"/>
    <property type="evidence" value="ECO:0007669"/>
    <property type="project" value="InterPro"/>
</dbReference>
<dbReference type="InterPro" id="IPR002901">
    <property type="entry name" value="MGlyc_endo_b_GlcNAc-like_dom"/>
</dbReference>
<protein>
    <submittedName>
        <fullName evidence="2">Glucosaminidase domain-containing protein</fullName>
    </submittedName>
</protein>
<dbReference type="AlphaFoldDB" id="A0A942TDK9"/>
<sequence length="348" mass="38868">MGSSELTSRQMGDYTLLYNRNPKLTSVDIYQLAELYLNIGRMEGVRGDIAFAQSLLETGYFAYGGDVVPEQNNYSGIGTTGGGVKGAYFATPEIGVRAQIQHLKAYASKEPLVTELVDPRFQYVTRGIAPNWIDLNGRWAVPGIGYGEKILGIHSAMKKMTLSIPNTQLPSNHRFPVAKMVLRQDVPLINPQGKVERILTKGNGYRVYGVLGDHYDVGGGYLVKADSNKMGVYIGRALIKDNATYLYAPNGQKYRLIDKGAALRVYSYNDRIFDVGGSYYVTKSNNVTYYVGMVTIKADSTLYQKDGKPYRLLKKNERYRVYKIDGNKLDLGGGYYVVDQRNNLDYIN</sequence>
<name>A0A942TDK9_9BACI</name>
<evidence type="ECO:0000259" key="1">
    <source>
        <dbReference type="Pfam" id="PF01832"/>
    </source>
</evidence>